<evidence type="ECO:0000256" key="3">
    <source>
        <dbReference type="ARBA" id="ARBA00023065"/>
    </source>
</evidence>
<accession>A0ABQ0K2C7</accession>
<dbReference type="Proteomes" id="UP000032309">
    <property type="component" value="Unassembled WGS sequence"/>
</dbReference>
<protein>
    <submittedName>
        <fullName evidence="4">Archaeal/vacuolar-type H+-ATPase subunit F</fullName>
    </submittedName>
</protein>
<evidence type="ECO:0000313" key="5">
    <source>
        <dbReference type="Proteomes" id="UP000032309"/>
    </source>
</evidence>
<dbReference type="RefSeq" id="WP_052564877.1">
    <property type="nucleotide sequence ID" value="NZ_BAFN01000001.1"/>
</dbReference>
<keyword evidence="2" id="KW-0813">Transport</keyword>
<comment type="caution">
    <text evidence="4">The sequence shown here is derived from an EMBL/GenBank/DDBJ whole genome shotgun (WGS) entry which is preliminary data.</text>
</comment>
<proteinExistence type="inferred from homology"/>
<name>A0ABQ0K2C7_9BACT</name>
<dbReference type="Pfam" id="PF01990">
    <property type="entry name" value="ATP-synt_F"/>
    <property type="match status" value="1"/>
</dbReference>
<evidence type="ECO:0000256" key="1">
    <source>
        <dbReference type="ARBA" id="ARBA00010148"/>
    </source>
</evidence>
<dbReference type="InterPro" id="IPR008218">
    <property type="entry name" value="ATPase_V1-cplx_f_g_su"/>
</dbReference>
<organism evidence="4 5">
    <name type="scientific">Candidatus Brocadia sinica JPN1</name>
    <dbReference type="NCBI Taxonomy" id="1197129"/>
    <lineage>
        <taxon>Bacteria</taxon>
        <taxon>Pseudomonadati</taxon>
        <taxon>Planctomycetota</taxon>
        <taxon>Candidatus Brocadiia</taxon>
        <taxon>Candidatus Brocadiales</taxon>
        <taxon>Candidatus Brocadiaceae</taxon>
        <taxon>Candidatus Brocadia</taxon>
    </lineage>
</organism>
<evidence type="ECO:0000256" key="2">
    <source>
        <dbReference type="ARBA" id="ARBA00022448"/>
    </source>
</evidence>
<dbReference type="InterPro" id="IPR036906">
    <property type="entry name" value="ATPase_V1_fsu_sf"/>
</dbReference>
<sequence length="106" mass="11798">MHKIVIIGEKDDILPYQSIGVEIKPVKTIFETVNILRKIAQDSSVGIILITEDMAEQCLDTIIELRTKTAKAITILPARQGSRHTGTMELNKEIGRAVGMNILEKK</sequence>
<dbReference type="EMBL" id="BAFN01000001">
    <property type="protein sequence ID" value="GAN34919.1"/>
    <property type="molecule type" value="Genomic_DNA"/>
</dbReference>
<comment type="similarity">
    <text evidence="1">Belongs to the V-ATPase F subunit family.</text>
</comment>
<evidence type="ECO:0000313" key="4">
    <source>
        <dbReference type="EMBL" id="GAN34919.1"/>
    </source>
</evidence>
<keyword evidence="5" id="KW-1185">Reference proteome</keyword>
<reference evidence="5" key="1">
    <citation type="journal article" date="2015" name="Genome Announc.">
        <title>Draft Genome Sequence of an Anaerobic Ammonium-Oxidizing Bacterium, "Candidatus Brocadia sinica".</title>
        <authorList>
            <person name="Oshiki M."/>
            <person name="Shinyako-Hata K."/>
            <person name="Satoh H."/>
            <person name="Okabe S."/>
        </authorList>
    </citation>
    <scope>NUCLEOTIDE SEQUENCE [LARGE SCALE GENOMIC DNA]</scope>
    <source>
        <strain evidence="5">JPN1</strain>
    </source>
</reference>
<dbReference type="Gene3D" id="3.40.50.10580">
    <property type="entry name" value="ATPase, V1 complex, subunit F"/>
    <property type="match status" value="1"/>
</dbReference>
<gene>
    <name evidence="4" type="ORF">BROSI_A3463</name>
</gene>
<keyword evidence="3" id="KW-0406">Ion transport</keyword>
<dbReference type="SUPFAM" id="SSF159468">
    <property type="entry name" value="AtpF-like"/>
    <property type="match status" value="1"/>
</dbReference>